<dbReference type="EMBL" id="QJKH01000012">
    <property type="protein sequence ID" value="PXX77161.1"/>
    <property type="molecule type" value="Genomic_DNA"/>
</dbReference>
<evidence type="ECO:0000256" key="9">
    <source>
        <dbReference type="ARBA" id="ARBA00049922"/>
    </source>
</evidence>
<comment type="catalytic activity">
    <reaction evidence="9">
        <text>dihydrourocanate + A = urocanate + AH2</text>
        <dbReference type="Rhea" id="RHEA:36059"/>
        <dbReference type="ChEBI" id="CHEBI:13193"/>
        <dbReference type="ChEBI" id="CHEBI:17499"/>
        <dbReference type="ChEBI" id="CHEBI:27247"/>
        <dbReference type="ChEBI" id="CHEBI:72991"/>
        <dbReference type="EC" id="1.3.99.33"/>
    </reaction>
</comment>
<evidence type="ECO:0000256" key="7">
    <source>
        <dbReference type="ARBA" id="ARBA00022827"/>
    </source>
</evidence>
<dbReference type="PRINTS" id="PR00368">
    <property type="entry name" value="FADPNR"/>
</dbReference>
<proteinExistence type="inferred from homology"/>
<name>A0A318KH58_9FIRM</name>
<dbReference type="OrthoDB" id="9772736at2"/>
<dbReference type="STRING" id="1034346.GCA_000313565_00983"/>
<dbReference type="Gene3D" id="3.50.50.60">
    <property type="entry name" value="FAD/NAD(P)-binding domain"/>
    <property type="match status" value="1"/>
</dbReference>
<reference evidence="12" key="2">
    <citation type="submission" date="2022-03" db="EMBL/GenBank/DDBJ databases">
        <title>First case of bacteraemia caused by Dielma fastidiosa in a patient hospitalised with diverticulitis.</title>
        <authorList>
            <person name="Forman-Ankjaer B."/>
            <person name="Hvid-Jensen F."/>
            <person name="Kobel C.M."/>
            <person name="Greve T."/>
        </authorList>
    </citation>
    <scope>NUCLEOTIDE SEQUENCE</scope>
    <source>
        <strain evidence="12">AUH_DF_2021</strain>
    </source>
</reference>
<dbReference type="SUPFAM" id="SSF51905">
    <property type="entry name" value="FAD/NAD(P)-binding domain"/>
    <property type="match status" value="1"/>
</dbReference>
<dbReference type="PANTHER" id="PTHR43400">
    <property type="entry name" value="FUMARATE REDUCTASE"/>
    <property type="match status" value="1"/>
</dbReference>
<reference evidence="13 14" key="1">
    <citation type="submission" date="2018-05" db="EMBL/GenBank/DDBJ databases">
        <title>Genomic Encyclopedia of Type Strains, Phase IV (KMG-IV): sequencing the most valuable type-strain genomes for metagenomic binning, comparative biology and taxonomic classification.</title>
        <authorList>
            <person name="Goeker M."/>
        </authorList>
    </citation>
    <scope>NUCLEOTIDE SEQUENCE [LARGE SCALE GENOMIC DNA]</scope>
    <source>
        <strain evidence="13 14">JC118</strain>
    </source>
</reference>
<protein>
    <recommendedName>
        <fullName evidence="5">Urocanate reductase</fullName>
        <ecNumber evidence="4">1.3.99.33</ecNumber>
    </recommendedName>
</protein>
<evidence type="ECO:0000313" key="12">
    <source>
        <dbReference type="EMBL" id="MDY5169782.1"/>
    </source>
</evidence>
<evidence type="ECO:0000256" key="4">
    <source>
        <dbReference type="ARBA" id="ARBA00013137"/>
    </source>
</evidence>
<dbReference type="EMBL" id="JALDAW010000023">
    <property type="protein sequence ID" value="MDY5169782.1"/>
    <property type="molecule type" value="Genomic_DNA"/>
</dbReference>
<feature type="signal peptide" evidence="10">
    <location>
        <begin position="1"/>
        <end position="26"/>
    </location>
</feature>
<evidence type="ECO:0000256" key="10">
    <source>
        <dbReference type="SAM" id="SignalP"/>
    </source>
</evidence>
<dbReference type="Proteomes" id="UP001276902">
    <property type="component" value="Unassembled WGS sequence"/>
</dbReference>
<comment type="caution">
    <text evidence="13">The sequence shown here is derived from an EMBL/GenBank/DDBJ whole genome shotgun (WGS) entry which is preliminary data.</text>
</comment>
<keyword evidence="7" id="KW-0274">FAD</keyword>
<evidence type="ECO:0000259" key="11">
    <source>
        <dbReference type="SMART" id="SM00900"/>
    </source>
</evidence>
<dbReference type="EC" id="1.3.99.33" evidence="4"/>
<dbReference type="InterPro" id="IPR003953">
    <property type="entry name" value="FAD-dep_OxRdtase_2_FAD-bd"/>
</dbReference>
<comment type="cofactor">
    <cofactor evidence="1">
        <name>FMN</name>
        <dbReference type="ChEBI" id="CHEBI:58210"/>
    </cofactor>
</comment>
<evidence type="ECO:0000313" key="13">
    <source>
        <dbReference type="EMBL" id="PXX77161.1"/>
    </source>
</evidence>
<evidence type="ECO:0000256" key="6">
    <source>
        <dbReference type="ARBA" id="ARBA00022630"/>
    </source>
</evidence>
<evidence type="ECO:0000256" key="2">
    <source>
        <dbReference type="ARBA" id="ARBA00001974"/>
    </source>
</evidence>
<dbReference type="InterPro" id="IPR050315">
    <property type="entry name" value="FAD-oxidoreductase_2"/>
</dbReference>
<evidence type="ECO:0000256" key="5">
    <source>
        <dbReference type="ARBA" id="ARBA00015872"/>
    </source>
</evidence>
<keyword evidence="8" id="KW-0560">Oxidoreductase</keyword>
<dbReference type="Pfam" id="PF04205">
    <property type="entry name" value="FMN_bind"/>
    <property type="match status" value="1"/>
</dbReference>
<keyword evidence="10" id="KW-0732">Signal</keyword>
<dbReference type="InterPro" id="IPR007329">
    <property type="entry name" value="FMN-bd"/>
</dbReference>
<dbReference type="GO" id="GO:0033765">
    <property type="term" value="F:steroid dehydrogenase activity, acting on the CH-CH group of donors"/>
    <property type="evidence" value="ECO:0007669"/>
    <property type="project" value="UniProtKB-ARBA"/>
</dbReference>
<dbReference type="AlphaFoldDB" id="A0A318KH58"/>
<dbReference type="InterPro" id="IPR036188">
    <property type="entry name" value="FAD/NAD-bd_sf"/>
</dbReference>
<organism evidence="13 14">
    <name type="scientific">Dielma fastidiosa</name>
    <dbReference type="NCBI Taxonomy" id="1034346"/>
    <lineage>
        <taxon>Bacteria</taxon>
        <taxon>Bacillati</taxon>
        <taxon>Bacillota</taxon>
        <taxon>Erysipelotrichia</taxon>
        <taxon>Erysipelotrichales</taxon>
        <taxon>Erysipelotrichaceae</taxon>
        <taxon>Dielma</taxon>
    </lineage>
</organism>
<dbReference type="RefSeq" id="WP_022937297.1">
    <property type="nucleotide sequence ID" value="NZ_BAABZA010000001.1"/>
</dbReference>
<dbReference type="SUPFAM" id="SSF56425">
    <property type="entry name" value="Succinate dehydrogenase/fumarate reductase flavoprotein, catalytic domain"/>
    <property type="match status" value="1"/>
</dbReference>
<evidence type="ECO:0000256" key="3">
    <source>
        <dbReference type="ARBA" id="ARBA00008040"/>
    </source>
</evidence>
<keyword evidence="6" id="KW-0285">Flavoprotein</keyword>
<comment type="similarity">
    <text evidence="3">Belongs to the FAD-dependent oxidoreductase 2 family. FRD/SDH subfamily.</text>
</comment>
<keyword evidence="14" id="KW-1185">Reference proteome</keyword>
<feature type="domain" description="FMN-binding" evidence="11">
    <location>
        <begin position="46"/>
        <end position="120"/>
    </location>
</feature>
<dbReference type="Pfam" id="PF00890">
    <property type="entry name" value="FAD_binding_2"/>
    <property type="match status" value="1"/>
</dbReference>
<dbReference type="GO" id="GO:0016020">
    <property type="term" value="C:membrane"/>
    <property type="evidence" value="ECO:0007669"/>
    <property type="project" value="InterPro"/>
</dbReference>
<dbReference type="GeneID" id="94440484"/>
<dbReference type="Gene3D" id="3.90.1010.20">
    <property type="match status" value="1"/>
</dbReference>
<sequence>MNNKFVKASLAGLMAVSLGACSSSNAPVDNKEPETAAGTFEAKASGYGGELNLTVTIDNNVITDIALGENHETNVVIDRAFPIIRDRILEANSPVVDSVSAATFSSFAVKSAVADAMKQAGMEVEAITMTTAGPAKEAKTIEDVNADIVVVGGGPSGLAAAITAKEANPDANVILVEKFDILSGNGKFDMNFYDLINSEAQKAAGTERYTENAVENFIEDMKDAGDTAERLQVWAEQEAQLDAWLRGMGVELDYNYGSTNHMAKEDQYAGEVVQAGLEKRAQALNIDIRTGTKGNDLIMENGECKGVMVTNNNNESYNILAAATIIATGGFCSNKELVAEYAPGYEVLNTSNQLGTTGDFVKVFEKNGFAMENMDMVRVFPLIISVRRDLTGGADQFILVNKEGNRFIAESAGGIKLGTTIQAQSDGAAYYITDQSGYDSFYRIRKHVNAGYYVTGQTMAEIAEQLGIDAEQLQATFDSFNAAAAAGENDEFSGQPENRPMDAQGPYYAVRVESANHMTKGGVVANEKAQVLYEDGSVVKGLYASGEVTWQSGGYSQSVSFGRVAGENAAASLE</sequence>
<feature type="chain" id="PRO_5043163780" description="Urocanate reductase" evidence="10">
    <location>
        <begin position="27"/>
        <end position="574"/>
    </location>
</feature>
<dbReference type="SMART" id="SM00900">
    <property type="entry name" value="FMN_bind"/>
    <property type="match status" value="1"/>
</dbReference>
<comment type="cofactor">
    <cofactor evidence="2">
        <name>FAD</name>
        <dbReference type="ChEBI" id="CHEBI:57692"/>
    </cofactor>
</comment>
<dbReference type="PROSITE" id="PS51257">
    <property type="entry name" value="PROKAR_LIPOPROTEIN"/>
    <property type="match status" value="1"/>
</dbReference>
<evidence type="ECO:0000256" key="1">
    <source>
        <dbReference type="ARBA" id="ARBA00001917"/>
    </source>
</evidence>
<evidence type="ECO:0000256" key="8">
    <source>
        <dbReference type="ARBA" id="ARBA00023002"/>
    </source>
</evidence>
<dbReference type="PANTHER" id="PTHR43400:SF7">
    <property type="entry name" value="FAD-DEPENDENT OXIDOREDUCTASE 2 FAD BINDING DOMAIN-CONTAINING PROTEIN"/>
    <property type="match status" value="1"/>
</dbReference>
<dbReference type="InterPro" id="IPR027477">
    <property type="entry name" value="Succ_DH/fumarate_Rdtase_cat_sf"/>
</dbReference>
<gene>
    <name evidence="13" type="ORF">DES51_112101</name>
    <name evidence="12" type="ORF">MQE39_16820</name>
</gene>
<dbReference type="Gene3D" id="3.90.700.10">
    <property type="entry name" value="Succinate dehydrogenase/fumarate reductase flavoprotein, catalytic domain"/>
    <property type="match status" value="1"/>
</dbReference>
<evidence type="ECO:0000313" key="14">
    <source>
        <dbReference type="Proteomes" id="UP000247612"/>
    </source>
</evidence>
<dbReference type="GO" id="GO:0010181">
    <property type="term" value="F:FMN binding"/>
    <property type="evidence" value="ECO:0007669"/>
    <property type="project" value="InterPro"/>
</dbReference>
<dbReference type="Proteomes" id="UP000247612">
    <property type="component" value="Unassembled WGS sequence"/>
</dbReference>
<accession>A0A318KH58</accession>